<keyword evidence="1 4" id="KW-0808">Transferase</keyword>
<evidence type="ECO:0000313" key="5">
    <source>
        <dbReference type="Proteomes" id="UP000199167"/>
    </source>
</evidence>
<keyword evidence="5" id="KW-1185">Reference proteome</keyword>
<dbReference type="AlphaFoldDB" id="A0A1I0RE92"/>
<dbReference type="CDD" id="cd04301">
    <property type="entry name" value="NAT_SF"/>
    <property type="match status" value="1"/>
</dbReference>
<dbReference type="PANTHER" id="PTHR43877:SF2">
    <property type="entry name" value="AMINOALKYLPHOSPHONATE N-ACETYLTRANSFERASE-RELATED"/>
    <property type="match status" value="1"/>
</dbReference>
<organism evidence="4 5">
    <name type="scientific">Cognatiyoonia koreensis</name>
    <dbReference type="NCBI Taxonomy" id="364200"/>
    <lineage>
        <taxon>Bacteria</taxon>
        <taxon>Pseudomonadati</taxon>
        <taxon>Pseudomonadota</taxon>
        <taxon>Alphaproteobacteria</taxon>
        <taxon>Rhodobacterales</taxon>
        <taxon>Paracoccaceae</taxon>
        <taxon>Cognatiyoonia</taxon>
    </lineage>
</organism>
<evidence type="ECO:0000313" key="4">
    <source>
        <dbReference type="EMBL" id="SEW39127.1"/>
    </source>
</evidence>
<feature type="domain" description="N-acetyltransferase" evidence="3">
    <location>
        <begin position="1"/>
        <end position="193"/>
    </location>
</feature>
<dbReference type="RefSeq" id="WP_089995390.1">
    <property type="nucleotide sequence ID" value="NZ_FOIZ01000002.1"/>
</dbReference>
<dbReference type="InterPro" id="IPR000182">
    <property type="entry name" value="GNAT_dom"/>
</dbReference>
<protein>
    <submittedName>
        <fullName evidence="4">Acetyltransferase (GNAT) family protein</fullName>
    </submittedName>
</protein>
<name>A0A1I0RE92_9RHOB</name>
<dbReference type="STRING" id="364200.SAMN04488515_2557"/>
<reference evidence="4 5" key="1">
    <citation type="submission" date="2016-10" db="EMBL/GenBank/DDBJ databases">
        <authorList>
            <person name="de Groot N.N."/>
        </authorList>
    </citation>
    <scope>NUCLEOTIDE SEQUENCE [LARGE SCALE GENOMIC DNA]</scope>
    <source>
        <strain evidence="4 5">DSM 17925</strain>
    </source>
</reference>
<dbReference type="GO" id="GO:0016747">
    <property type="term" value="F:acyltransferase activity, transferring groups other than amino-acyl groups"/>
    <property type="evidence" value="ECO:0007669"/>
    <property type="project" value="InterPro"/>
</dbReference>
<dbReference type="PROSITE" id="PS51186">
    <property type="entry name" value="GNAT"/>
    <property type="match status" value="1"/>
</dbReference>
<dbReference type="Proteomes" id="UP000199167">
    <property type="component" value="Unassembled WGS sequence"/>
</dbReference>
<keyword evidence="2" id="KW-0012">Acyltransferase</keyword>
<evidence type="ECO:0000256" key="1">
    <source>
        <dbReference type="ARBA" id="ARBA00022679"/>
    </source>
</evidence>
<dbReference type="SUPFAM" id="SSF55729">
    <property type="entry name" value="Acyl-CoA N-acyltransferases (Nat)"/>
    <property type="match status" value="1"/>
</dbReference>
<dbReference type="InterPro" id="IPR050832">
    <property type="entry name" value="Bact_Acetyltransf"/>
</dbReference>
<dbReference type="Pfam" id="PF00583">
    <property type="entry name" value="Acetyltransf_1"/>
    <property type="match status" value="1"/>
</dbReference>
<accession>A0A1I0RE92</accession>
<evidence type="ECO:0000256" key="2">
    <source>
        <dbReference type="ARBA" id="ARBA00023315"/>
    </source>
</evidence>
<gene>
    <name evidence="4" type="ORF">SAMN04488515_2557</name>
</gene>
<dbReference type="EMBL" id="FOIZ01000002">
    <property type="protein sequence ID" value="SEW39127.1"/>
    <property type="molecule type" value="Genomic_DNA"/>
</dbReference>
<evidence type="ECO:0000259" key="3">
    <source>
        <dbReference type="PROSITE" id="PS51186"/>
    </source>
</evidence>
<dbReference type="OrthoDB" id="273614at2"/>
<dbReference type="Gene3D" id="3.40.630.30">
    <property type="match status" value="1"/>
</dbReference>
<proteinExistence type="predicted"/>
<dbReference type="InterPro" id="IPR016181">
    <property type="entry name" value="Acyl_CoA_acyltransferase"/>
</dbReference>
<sequence length="212" mass="23345">MIISFGIPEHDRDRVADLYWQAFEQKLGLVMGPSDKGRSFVRRVLMSDHALCAHTDDGALLGVAGFKTHAGALVSGTFADLRQIYGLFGASWRGFLLNMLERDTENRRFLMDGIFVAPEARGRGVGTALLGAITDTARDRGYEEVRLDVIDSNDRARALYEREGFTAIKTARLGPLRHIFGFRSATTMVRAVHQPDPINAPAPKTNAPPSTT</sequence>
<dbReference type="PANTHER" id="PTHR43877">
    <property type="entry name" value="AMINOALKYLPHOSPHONATE N-ACETYLTRANSFERASE-RELATED-RELATED"/>
    <property type="match status" value="1"/>
</dbReference>